<reference evidence="7 8" key="1">
    <citation type="submission" date="2024-07" db="EMBL/GenBank/DDBJ databases">
        <title>Section-level genome sequencing and comparative genomics of Aspergillus sections Usti and Cavernicolus.</title>
        <authorList>
            <consortium name="Lawrence Berkeley National Laboratory"/>
            <person name="Nybo J.L."/>
            <person name="Vesth T.C."/>
            <person name="Theobald S."/>
            <person name="Frisvad J.C."/>
            <person name="Larsen T.O."/>
            <person name="Kjaerboelling I."/>
            <person name="Rothschild-Mancinelli K."/>
            <person name="Lyhne E.K."/>
            <person name="Kogle M.E."/>
            <person name="Barry K."/>
            <person name="Clum A."/>
            <person name="Na H."/>
            <person name="Ledsgaard L."/>
            <person name="Lin J."/>
            <person name="Lipzen A."/>
            <person name="Kuo A."/>
            <person name="Riley R."/>
            <person name="Mondo S."/>
            <person name="Labutti K."/>
            <person name="Haridas S."/>
            <person name="Pangalinan J."/>
            <person name="Salamov A.A."/>
            <person name="Simmons B.A."/>
            <person name="Magnuson J.K."/>
            <person name="Chen J."/>
            <person name="Drula E."/>
            <person name="Henrissat B."/>
            <person name="Wiebenga A."/>
            <person name="Lubbers R.J."/>
            <person name="Gomes A.C."/>
            <person name="Makela M.R."/>
            <person name="Stajich J."/>
            <person name="Grigoriev I.V."/>
            <person name="Mortensen U.H."/>
            <person name="De Vries R.P."/>
            <person name="Baker S.E."/>
            <person name="Andersen M.R."/>
        </authorList>
    </citation>
    <scope>NUCLEOTIDE SEQUENCE [LARGE SCALE GENOMIC DNA]</scope>
    <source>
        <strain evidence="7 8">CBS 209.92</strain>
    </source>
</reference>
<dbReference type="Proteomes" id="UP001610563">
    <property type="component" value="Unassembled WGS sequence"/>
</dbReference>
<keyword evidence="4 7" id="KW-0418">Kinase</keyword>
<evidence type="ECO:0000313" key="8">
    <source>
        <dbReference type="Proteomes" id="UP001610563"/>
    </source>
</evidence>
<dbReference type="InterPro" id="IPR051175">
    <property type="entry name" value="CLK_kinases"/>
</dbReference>
<dbReference type="InterPro" id="IPR000719">
    <property type="entry name" value="Prot_kinase_dom"/>
</dbReference>
<dbReference type="Pfam" id="PF00069">
    <property type="entry name" value="Pkinase"/>
    <property type="match status" value="2"/>
</dbReference>
<comment type="caution">
    <text evidence="7">The sequence shown here is derived from an EMBL/GenBank/DDBJ whole genome shotgun (WGS) entry which is preliminary data.</text>
</comment>
<dbReference type="SMART" id="SM00220">
    <property type="entry name" value="S_TKc"/>
    <property type="match status" value="1"/>
</dbReference>
<evidence type="ECO:0000256" key="1">
    <source>
        <dbReference type="ARBA" id="ARBA00022527"/>
    </source>
</evidence>
<gene>
    <name evidence="7" type="ORF">BJX66DRAFT_350819</name>
</gene>
<dbReference type="SUPFAM" id="SSF56112">
    <property type="entry name" value="Protein kinase-like (PK-like)"/>
    <property type="match status" value="1"/>
</dbReference>
<feature type="domain" description="Protein kinase" evidence="6">
    <location>
        <begin position="43"/>
        <end position="393"/>
    </location>
</feature>
<dbReference type="PANTHER" id="PTHR45646:SF11">
    <property type="entry name" value="SERINE_THREONINE-PROTEIN KINASE DOA"/>
    <property type="match status" value="1"/>
</dbReference>
<dbReference type="PROSITE" id="PS00108">
    <property type="entry name" value="PROTEIN_KINASE_ST"/>
    <property type="match status" value="1"/>
</dbReference>
<proteinExistence type="predicted"/>
<keyword evidence="1" id="KW-0723">Serine/threonine-protein kinase</keyword>
<accession>A0ABR4G8R4</accession>
<sequence>MLPSTISFTYIPIETLVEEETLPHYEFSHFYPVKIGDVYQDRYKVIGKLGYGAYSTSCLCRDSQVDKYKVLKVSTPLPNHSTARVGEVRVYEHLSKIESSHPGQGLLRELYDTFELAGPSGENQCLVLQPMHMILPEMMKLNPKPFDMPLLKMTVRRVLLALDFLHSEAGVVHTDLKADNLMLSIEDPSMLTDFAIAELQSPSPGKQVSRSHIIYSSRNFRKPICGKGYGLPILCDFGQARIGRTHESGPFVQPDIYRAPEVMFEMPWGSPADIWNLAGLIWDLFEGEHLFGDIFNVRGHHDAFKHIALMVALIGAPPSEFVRRSETTEQFFDSSGAWIAHGEEPIPNISLEAREKRLTGEEKELFVASVRSMLKWMPEERYTAKQLLEHPFLL</sequence>
<dbReference type="PANTHER" id="PTHR45646">
    <property type="entry name" value="SERINE/THREONINE-PROTEIN KINASE DOA-RELATED"/>
    <property type="match status" value="1"/>
</dbReference>
<organism evidence="7 8">
    <name type="scientific">Aspergillus keveii</name>
    <dbReference type="NCBI Taxonomy" id="714993"/>
    <lineage>
        <taxon>Eukaryota</taxon>
        <taxon>Fungi</taxon>
        <taxon>Dikarya</taxon>
        <taxon>Ascomycota</taxon>
        <taxon>Pezizomycotina</taxon>
        <taxon>Eurotiomycetes</taxon>
        <taxon>Eurotiomycetidae</taxon>
        <taxon>Eurotiales</taxon>
        <taxon>Aspergillaceae</taxon>
        <taxon>Aspergillus</taxon>
        <taxon>Aspergillus subgen. Nidulantes</taxon>
    </lineage>
</organism>
<keyword evidence="5" id="KW-0067">ATP-binding</keyword>
<evidence type="ECO:0000313" key="7">
    <source>
        <dbReference type="EMBL" id="KAL2795015.1"/>
    </source>
</evidence>
<dbReference type="GO" id="GO:0016301">
    <property type="term" value="F:kinase activity"/>
    <property type="evidence" value="ECO:0007669"/>
    <property type="project" value="UniProtKB-KW"/>
</dbReference>
<evidence type="ECO:0000256" key="2">
    <source>
        <dbReference type="ARBA" id="ARBA00022679"/>
    </source>
</evidence>
<evidence type="ECO:0000256" key="5">
    <source>
        <dbReference type="ARBA" id="ARBA00022840"/>
    </source>
</evidence>
<keyword evidence="2" id="KW-0808">Transferase</keyword>
<dbReference type="Gene3D" id="3.30.200.20">
    <property type="entry name" value="Phosphorylase Kinase, domain 1"/>
    <property type="match status" value="1"/>
</dbReference>
<evidence type="ECO:0000259" key="6">
    <source>
        <dbReference type="PROSITE" id="PS50011"/>
    </source>
</evidence>
<dbReference type="Gene3D" id="1.10.510.10">
    <property type="entry name" value="Transferase(Phosphotransferase) domain 1"/>
    <property type="match status" value="1"/>
</dbReference>
<dbReference type="InterPro" id="IPR011009">
    <property type="entry name" value="Kinase-like_dom_sf"/>
</dbReference>
<dbReference type="PROSITE" id="PS50011">
    <property type="entry name" value="PROTEIN_KINASE_DOM"/>
    <property type="match status" value="1"/>
</dbReference>
<dbReference type="EMBL" id="JBFTWV010000038">
    <property type="protein sequence ID" value="KAL2795015.1"/>
    <property type="molecule type" value="Genomic_DNA"/>
</dbReference>
<name>A0ABR4G8R4_9EURO</name>
<dbReference type="InterPro" id="IPR008271">
    <property type="entry name" value="Ser/Thr_kinase_AS"/>
</dbReference>
<keyword evidence="3" id="KW-0547">Nucleotide-binding</keyword>
<evidence type="ECO:0000256" key="4">
    <source>
        <dbReference type="ARBA" id="ARBA00022777"/>
    </source>
</evidence>
<protein>
    <submittedName>
        <fullName evidence="7">Kinase domain protein</fullName>
    </submittedName>
</protein>
<evidence type="ECO:0000256" key="3">
    <source>
        <dbReference type="ARBA" id="ARBA00022741"/>
    </source>
</evidence>
<keyword evidence="8" id="KW-1185">Reference proteome</keyword>